<feature type="transmembrane region" description="Helical" evidence="1">
    <location>
        <begin position="49"/>
        <end position="67"/>
    </location>
</feature>
<dbReference type="RefSeq" id="WP_146816983.1">
    <property type="nucleotide sequence ID" value="NZ_BJYA01000014.1"/>
</dbReference>
<protein>
    <recommendedName>
        <fullName evidence="4">Zinc-ribbon domain-containing protein</fullName>
    </recommendedName>
</protein>
<keyword evidence="3" id="KW-1185">Reference proteome</keyword>
<accession>A0A511W5D3</accession>
<proteinExistence type="predicted"/>
<dbReference type="Proteomes" id="UP000321440">
    <property type="component" value="Unassembled WGS sequence"/>
</dbReference>
<name>A0A511W5D3_9BACI</name>
<dbReference type="OrthoDB" id="9792998at2"/>
<keyword evidence="1" id="KW-1133">Transmembrane helix</keyword>
<dbReference type="AlphaFoldDB" id="A0A511W5D3"/>
<organism evidence="2 3">
    <name type="scientific">Alkalibacillus haloalkaliphilus</name>
    <dbReference type="NCBI Taxonomy" id="94136"/>
    <lineage>
        <taxon>Bacteria</taxon>
        <taxon>Bacillati</taxon>
        <taxon>Bacillota</taxon>
        <taxon>Bacilli</taxon>
        <taxon>Bacillales</taxon>
        <taxon>Bacillaceae</taxon>
        <taxon>Alkalibacillus</taxon>
    </lineage>
</organism>
<feature type="transmembrane region" description="Helical" evidence="1">
    <location>
        <begin position="73"/>
        <end position="100"/>
    </location>
</feature>
<dbReference type="EMBL" id="BJYA01000014">
    <property type="protein sequence ID" value="GEN46290.1"/>
    <property type="molecule type" value="Genomic_DNA"/>
</dbReference>
<evidence type="ECO:0000313" key="3">
    <source>
        <dbReference type="Proteomes" id="UP000321440"/>
    </source>
</evidence>
<keyword evidence="1" id="KW-0472">Membrane</keyword>
<comment type="caution">
    <text evidence="2">The sequence shown here is derived from an EMBL/GenBank/DDBJ whole genome shotgun (WGS) entry which is preliminary data.</text>
</comment>
<evidence type="ECO:0008006" key="4">
    <source>
        <dbReference type="Google" id="ProtNLM"/>
    </source>
</evidence>
<evidence type="ECO:0000313" key="2">
    <source>
        <dbReference type="EMBL" id="GEN46290.1"/>
    </source>
</evidence>
<gene>
    <name evidence="2" type="ORF">AHA02nite_20660</name>
</gene>
<evidence type="ECO:0000256" key="1">
    <source>
        <dbReference type="SAM" id="Phobius"/>
    </source>
</evidence>
<sequence>MTCHKCGNQLFVNDQYCSKCGERVKPNVSQHESTVINDEQQPSKGKSPILALILSALVVGLGQLYAGQGLKGIVLFGVWVLATIATAGMATFVIWIINLIDAYRIAKKVNQGKHVEEWEFF</sequence>
<reference evidence="2 3" key="1">
    <citation type="submission" date="2019-07" db="EMBL/GenBank/DDBJ databases">
        <title>Whole genome shotgun sequence of Alkalibacillus haloalkaliphilus NBRC 103110.</title>
        <authorList>
            <person name="Hosoyama A."/>
            <person name="Uohara A."/>
            <person name="Ohji S."/>
            <person name="Ichikawa N."/>
        </authorList>
    </citation>
    <scope>NUCLEOTIDE SEQUENCE [LARGE SCALE GENOMIC DNA]</scope>
    <source>
        <strain evidence="2 3">NBRC 103110</strain>
    </source>
</reference>
<keyword evidence="1" id="KW-0812">Transmembrane</keyword>